<organism evidence="4 5">
    <name type="scientific">Janthinobacterium lividum</name>
    <dbReference type="NCBI Taxonomy" id="29581"/>
    <lineage>
        <taxon>Bacteria</taxon>
        <taxon>Pseudomonadati</taxon>
        <taxon>Pseudomonadota</taxon>
        <taxon>Betaproteobacteria</taxon>
        <taxon>Burkholderiales</taxon>
        <taxon>Oxalobacteraceae</taxon>
        <taxon>Janthinobacterium</taxon>
    </lineage>
</organism>
<keyword evidence="1" id="KW-1133">Transmembrane helix</keyword>
<keyword evidence="7" id="KW-1185">Reference proteome</keyword>
<feature type="transmembrane region" description="Helical" evidence="1">
    <location>
        <begin position="81"/>
        <end position="102"/>
    </location>
</feature>
<reference evidence="4 5" key="1">
    <citation type="submission" date="2016-11" db="EMBL/GenBank/DDBJ databases">
        <authorList>
            <person name="Varghese N."/>
            <person name="Submissions S."/>
        </authorList>
    </citation>
    <scope>NUCLEOTIDE SEQUENCE [LARGE SCALE GENOMIC DNA]</scope>
    <source>
        <strain evidence="4 5">NFR18</strain>
    </source>
</reference>
<dbReference type="EMBL" id="FPKH01000007">
    <property type="protein sequence ID" value="SFY20816.1"/>
    <property type="molecule type" value="Genomic_DNA"/>
</dbReference>
<dbReference type="EMBL" id="JAVFKP010000006">
    <property type="protein sequence ID" value="MDQ4628754.1"/>
    <property type="molecule type" value="Genomic_DNA"/>
</dbReference>
<dbReference type="Proteomes" id="UP001237592">
    <property type="component" value="Unassembled WGS sequence"/>
</dbReference>
<dbReference type="OrthoDB" id="8777616at2"/>
<protein>
    <submittedName>
        <fullName evidence="2">Phage holin family protein</fullName>
    </submittedName>
    <submittedName>
        <fullName evidence="4">Uncharacterized membrane protein YqjE</fullName>
    </submittedName>
</protein>
<evidence type="ECO:0000313" key="5">
    <source>
        <dbReference type="Proteomes" id="UP000182489"/>
    </source>
</evidence>
<name>A0A031GF82_9BURK</name>
<sequence length="128" mass="13748">MDKSASSHQGPGLIGSVAGLAKNAVGLMLSRLELATIELSEVRNHMLQLIVIFALATVAGLFAIAYGSVLIVFLAWDSLGWKILAIMTVVFVLLAIALVMYARAMLRQGKLSMPATMAELKADRDMLM</sequence>
<gene>
    <name evidence="3" type="ORF">J3P46_09815</name>
    <name evidence="2" type="ORF">RB624_22990</name>
    <name evidence="4" type="ORF">SAMN03097694_5117</name>
</gene>
<dbReference type="AlphaFoldDB" id="A0A031GF82"/>
<evidence type="ECO:0000256" key="1">
    <source>
        <dbReference type="SAM" id="Phobius"/>
    </source>
</evidence>
<accession>A0A031GF82</accession>
<keyword evidence="1" id="KW-0472">Membrane</keyword>
<proteinExistence type="predicted"/>
<feature type="transmembrane region" description="Helical" evidence="1">
    <location>
        <begin position="49"/>
        <end position="75"/>
    </location>
</feature>
<evidence type="ECO:0000313" key="7">
    <source>
        <dbReference type="Proteomes" id="UP001237592"/>
    </source>
</evidence>
<dbReference type="Pfam" id="PF07332">
    <property type="entry name" value="Phage_holin_3_6"/>
    <property type="match status" value="1"/>
</dbReference>
<evidence type="ECO:0000313" key="3">
    <source>
        <dbReference type="EMBL" id="QSX98168.1"/>
    </source>
</evidence>
<reference evidence="3 6" key="2">
    <citation type="submission" date="2021-03" db="EMBL/GenBank/DDBJ databases">
        <title>Draft genome sequence of Janthinobacterium sp. strain PLB02 isolated from infected primmorphs (Lubomirskia baicalensis).</title>
        <authorList>
            <person name="Chernogor L.I."/>
            <person name="Belikov S.I."/>
            <person name="Petrushin I.S."/>
        </authorList>
    </citation>
    <scope>NUCLEOTIDE SEQUENCE [LARGE SCALE GENOMIC DNA]</scope>
    <source>
        <strain evidence="3 6">PLB02</strain>
    </source>
</reference>
<dbReference type="eggNOG" id="COG5393">
    <property type="taxonomic scope" value="Bacteria"/>
</dbReference>
<evidence type="ECO:0000313" key="6">
    <source>
        <dbReference type="Proteomes" id="UP000662821"/>
    </source>
</evidence>
<evidence type="ECO:0000313" key="2">
    <source>
        <dbReference type="EMBL" id="MDQ4628754.1"/>
    </source>
</evidence>
<reference evidence="2 7" key="3">
    <citation type="submission" date="2023-08" db="EMBL/GenBank/DDBJ databases">
        <title>Draft genome sequence of Janthinobacterium lividum.</title>
        <authorList>
            <person name="Chun B.H."/>
            <person name="Lee Y."/>
        </authorList>
    </citation>
    <scope>NUCLEOTIDE SEQUENCE [LARGE SCALE GENOMIC DNA]</scope>
    <source>
        <strain evidence="2 7">AMJK</strain>
    </source>
</reference>
<dbReference type="Proteomes" id="UP000182489">
    <property type="component" value="Unassembled WGS sequence"/>
</dbReference>
<dbReference type="Proteomes" id="UP000662821">
    <property type="component" value="Chromosome"/>
</dbReference>
<dbReference type="InterPro" id="IPR009937">
    <property type="entry name" value="Phage_holin_3_6"/>
</dbReference>
<dbReference type="RefSeq" id="WP_034758936.1">
    <property type="nucleotide sequence ID" value="NZ_CBCRWJ010000011.1"/>
</dbReference>
<keyword evidence="1" id="KW-0812">Transmembrane</keyword>
<evidence type="ECO:0000313" key="4">
    <source>
        <dbReference type="EMBL" id="SFY20816.1"/>
    </source>
</evidence>
<dbReference type="EMBL" id="CP071520">
    <property type="protein sequence ID" value="QSX98168.1"/>
    <property type="molecule type" value="Genomic_DNA"/>
</dbReference>
<dbReference type="GeneID" id="56945585"/>